<proteinExistence type="predicted"/>
<dbReference type="Proteomes" id="UP000290289">
    <property type="component" value="Chromosome 14"/>
</dbReference>
<protein>
    <submittedName>
        <fullName evidence="1">Uncharacterized protein</fullName>
    </submittedName>
</protein>
<comment type="caution">
    <text evidence="1">The sequence shown here is derived from an EMBL/GenBank/DDBJ whole genome shotgun (WGS) entry which is preliminary data.</text>
</comment>
<dbReference type="AlphaFoldDB" id="A0A498I206"/>
<evidence type="ECO:0000313" key="2">
    <source>
        <dbReference type="Proteomes" id="UP000290289"/>
    </source>
</evidence>
<evidence type="ECO:0000313" key="1">
    <source>
        <dbReference type="EMBL" id="RXH76262.1"/>
    </source>
</evidence>
<keyword evidence="2" id="KW-1185">Reference proteome</keyword>
<sequence length="83" mass="9026">MVIKAERDVLFNCPVSEDLQLINQQKQGCRLAALTGRGKKIHKQQACYCNAGQSKSPARLASDEVARIGAVGPTMKNPGMQAW</sequence>
<dbReference type="EMBL" id="RDQH01000340">
    <property type="protein sequence ID" value="RXH76262.1"/>
    <property type="molecule type" value="Genomic_DNA"/>
</dbReference>
<organism evidence="1 2">
    <name type="scientific">Malus domestica</name>
    <name type="common">Apple</name>
    <name type="synonym">Pyrus malus</name>
    <dbReference type="NCBI Taxonomy" id="3750"/>
    <lineage>
        <taxon>Eukaryota</taxon>
        <taxon>Viridiplantae</taxon>
        <taxon>Streptophyta</taxon>
        <taxon>Embryophyta</taxon>
        <taxon>Tracheophyta</taxon>
        <taxon>Spermatophyta</taxon>
        <taxon>Magnoliopsida</taxon>
        <taxon>eudicotyledons</taxon>
        <taxon>Gunneridae</taxon>
        <taxon>Pentapetalae</taxon>
        <taxon>rosids</taxon>
        <taxon>fabids</taxon>
        <taxon>Rosales</taxon>
        <taxon>Rosaceae</taxon>
        <taxon>Amygdaloideae</taxon>
        <taxon>Maleae</taxon>
        <taxon>Malus</taxon>
    </lineage>
</organism>
<name>A0A498I206_MALDO</name>
<gene>
    <name evidence="1" type="ORF">DVH24_019150</name>
</gene>
<reference evidence="1 2" key="1">
    <citation type="submission" date="2018-10" db="EMBL/GenBank/DDBJ databases">
        <title>A high-quality apple genome assembly.</title>
        <authorList>
            <person name="Hu J."/>
        </authorList>
    </citation>
    <scope>NUCLEOTIDE SEQUENCE [LARGE SCALE GENOMIC DNA]</scope>
    <source>
        <strain evidence="2">cv. HFTH1</strain>
        <tissue evidence="1">Young leaf</tissue>
    </source>
</reference>
<accession>A0A498I206</accession>